<evidence type="ECO:0000256" key="1">
    <source>
        <dbReference type="SAM" id="MobiDB-lite"/>
    </source>
</evidence>
<feature type="region of interest" description="Disordered" evidence="1">
    <location>
        <begin position="1"/>
        <end position="23"/>
    </location>
</feature>
<reference evidence="2 4" key="1">
    <citation type="journal article" date="2019" name="Sci. Rep.">
        <title>A high-quality genome of Eragrostis curvula grass provides insights into Poaceae evolution and supports new strategies to enhance forage quality.</title>
        <authorList>
            <person name="Carballo J."/>
            <person name="Santos B.A.C.M."/>
            <person name="Zappacosta D."/>
            <person name="Garbus I."/>
            <person name="Selva J.P."/>
            <person name="Gallo C.A."/>
            <person name="Diaz A."/>
            <person name="Albertini E."/>
            <person name="Caccamo M."/>
            <person name="Echenique V."/>
        </authorList>
    </citation>
    <scope>NUCLEOTIDE SEQUENCE [LARGE SCALE GENOMIC DNA]</scope>
    <source>
        <strain evidence="4">cv. Victoria</strain>
        <tissue evidence="2">Leaf</tissue>
    </source>
</reference>
<comment type="caution">
    <text evidence="2">The sequence shown here is derived from an EMBL/GenBank/DDBJ whole genome shotgun (WGS) entry which is preliminary data.</text>
</comment>
<keyword evidence="4" id="KW-1185">Reference proteome</keyword>
<gene>
    <name evidence="2" type="ORF">EJB05_47793</name>
    <name evidence="3" type="ORF">EJB05_47816</name>
</gene>
<dbReference type="Gramene" id="TVU04663">
    <property type="protein sequence ID" value="TVU04663"/>
    <property type="gene ID" value="EJB05_47793"/>
</dbReference>
<name>A0A5J9T071_9POAL</name>
<evidence type="ECO:0000313" key="4">
    <source>
        <dbReference type="Proteomes" id="UP000324897"/>
    </source>
</evidence>
<dbReference type="AlphaFoldDB" id="A0A5J9T071"/>
<evidence type="ECO:0000313" key="3">
    <source>
        <dbReference type="EMBL" id="TVU04686.1"/>
    </source>
</evidence>
<sequence>MARPVCNGRDESRRRGRRRPPRYPLASCIALASTSSFLSPSQSAAAAGRRPDIMPWRKLAGQKVGRASACASKSAMA</sequence>
<dbReference type="EMBL" id="RWGY01000051">
    <property type="protein sequence ID" value="TVU04686.1"/>
    <property type="molecule type" value="Genomic_DNA"/>
</dbReference>
<dbReference type="EMBL" id="RWGY01000051">
    <property type="protein sequence ID" value="TVU04663.1"/>
    <property type="molecule type" value="Genomic_DNA"/>
</dbReference>
<accession>A0A5J9T071</accession>
<feature type="non-terminal residue" evidence="2">
    <location>
        <position position="1"/>
    </location>
</feature>
<dbReference type="Proteomes" id="UP000324897">
    <property type="component" value="Unassembled WGS sequence"/>
</dbReference>
<dbReference type="Gramene" id="TVU04686">
    <property type="protein sequence ID" value="TVU04686"/>
    <property type="gene ID" value="EJB05_47816"/>
</dbReference>
<protein>
    <submittedName>
        <fullName evidence="2">Uncharacterized protein</fullName>
    </submittedName>
</protein>
<evidence type="ECO:0000313" key="2">
    <source>
        <dbReference type="EMBL" id="TVU04663.1"/>
    </source>
</evidence>
<organism evidence="2 4">
    <name type="scientific">Eragrostis curvula</name>
    <name type="common">weeping love grass</name>
    <dbReference type="NCBI Taxonomy" id="38414"/>
    <lineage>
        <taxon>Eukaryota</taxon>
        <taxon>Viridiplantae</taxon>
        <taxon>Streptophyta</taxon>
        <taxon>Embryophyta</taxon>
        <taxon>Tracheophyta</taxon>
        <taxon>Spermatophyta</taxon>
        <taxon>Magnoliopsida</taxon>
        <taxon>Liliopsida</taxon>
        <taxon>Poales</taxon>
        <taxon>Poaceae</taxon>
        <taxon>PACMAD clade</taxon>
        <taxon>Chloridoideae</taxon>
        <taxon>Eragrostideae</taxon>
        <taxon>Eragrostidinae</taxon>
        <taxon>Eragrostis</taxon>
    </lineage>
</organism>
<proteinExistence type="predicted"/>